<evidence type="ECO:0000256" key="4">
    <source>
        <dbReference type="ARBA" id="ARBA00022989"/>
    </source>
</evidence>
<dbReference type="GeneID" id="119725514"/>
<protein>
    <recommendedName>
        <fullName evidence="10">Interferon-induced transmembrane protein</fullName>
    </recommendedName>
</protein>
<keyword evidence="4 7" id="KW-1133">Transmembrane helix</keyword>
<reference evidence="8" key="1">
    <citation type="submission" date="2022-11" db="UniProtKB">
        <authorList>
            <consortium name="EnsemblMetazoa"/>
        </authorList>
    </citation>
    <scope>IDENTIFICATION</scope>
</reference>
<dbReference type="PANTHER" id="PTHR14948">
    <property type="entry name" value="NG5"/>
    <property type="match status" value="1"/>
</dbReference>
<organism evidence="8 9">
    <name type="scientific">Patiria miniata</name>
    <name type="common">Bat star</name>
    <name type="synonym">Asterina miniata</name>
    <dbReference type="NCBI Taxonomy" id="46514"/>
    <lineage>
        <taxon>Eukaryota</taxon>
        <taxon>Metazoa</taxon>
        <taxon>Echinodermata</taxon>
        <taxon>Eleutherozoa</taxon>
        <taxon>Asterozoa</taxon>
        <taxon>Asteroidea</taxon>
        <taxon>Valvatacea</taxon>
        <taxon>Valvatida</taxon>
        <taxon>Asterinidae</taxon>
        <taxon>Patiria</taxon>
    </lineage>
</organism>
<evidence type="ECO:0000256" key="1">
    <source>
        <dbReference type="ARBA" id="ARBA00004370"/>
    </source>
</evidence>
<evidence type="ECO:0000256" key="6">
    <source>
        <dbReference type="SAM" id="MobiDB-lite"/>
    </source>
</evidence>
<accession>A0A913ZP16</accession>
<keyword evidence="3 7" id="KW-0812">Transmembrane</keyword>
<dbReference type="AlphaFoldDB" id="A0A913ZP16"/>
<keyword evidence="9" id="KW-1185">Reference proteome</keyword>
<dbReference type="InterPro" id="IPR007593">
    <property type="entry name" value="CD225/Dispanin_fam"/>
</dbReference>
<evidence type="ECO:0000313" key="8">
    <source>
        <dbReference type="EnsemblMetazoa" id="XP_038052855.1"/>
    </source>
</evidence>
<dbReference type="OrthoDB" id="10060346at2759"/>
<evidence type="ECO:0008006" key="10">
    <source>
        <dbReference type="Google" id="ProtNLM"/>
    </source>
</evidence>
<evidence type="ECO:0000256" key="7">
    <source>
        <dbReference type="SAM" id="Phobius"/>
    </source>
</evidence>
<comment type="subcellular location">
    <subcellularLocation>
        <location evidence="1">Membrane</location>
    </subcellularLocation>
</comment>
<dbReference type="Proteomes" id="UP000887568">
    <property type="component" value="Unplaced"/>
</dbReference>
<dbReference type="InterPro" id="IPR051423">
    <property type="entry name" value="CD225/Dispanin"/>
</dbReference>
<comment type="similarity">
    <text evidence="2">Belongs to the CD225/Dispanin family.</text>
</comment>
<dbReference type="EnsemblMetazoa" id="XM_038196927.1">
    <property type="protein sequence ID" value="XP_038052855.1"/>
    <property type="gene ID" value="LOC119725514"/>
</dbReference>
<evidence type="ECO:0000256" key="3">
    <source>
        <dbReference type="ARBA" id="ARBA00022692"/>
    </source>
</evidence>
<evidence type="ECO:0000256" key="5">
    <source>
        <dbReference type="ARBA" id="ARBA00023136"/>
    </source>
</evidence>
<evidence type="ECO:0000313" key="9">
    <source>
        <dbReference type="Proteomes" id="UP000887568"/>
    </source>
</evidence>
<name>A0A913ZP16_PATMI</name>
<feature type="transmembrane region" description="Helical" evidence="7">
    <location>
        <begin position="68"/>
        <end position="89"/>
    </location>
</feature>
<evidence type="ECO:0000256" key="2">
    <source>
        <dbReference type="ARBA" id="ARBA00006843"/>
    </source>
</evidence>
<feature type="transmembrane region" description="Helical" evidence="7">
    <location>
        <begin position="118"/>
        <end position="139"/>
    </location>
</feature>
<dbReference type="Pfam" id="PF04505">
    <property type="entry name" value="CD225"/>
    <property type="match status" value="1"/>
</dbReference>
<dbReference type="PANTHER" id="PTHR14948:SF44">
    <property type="entry name" value="PROLINE-RICH TRANSMEMBRANE PROTEIN 1-LIKE"/>
    <property type="match status" value="1"/>
</dbReference>
<dbReference type="RefSeq" id="XP_038052855.1">
    <property type="nucleotide sequence ID" value="XM_038196927.1"/>
</dbReference>
<proteinExistence type="inferred from homology"/>
<feature type="region of interest" description="Disordered" evidence="6">
    <location>
        <begin position="1"/>
        <end position="44"/>
    </location>
</feature>
<dbReference type="GO" id="GO:0016020">
    <property type="term" value="C:membrane"/>
    <property type="evidence" value="ECO:0007669"/>
    <property type="project" value="UniProtKB-SubCell"/>
</dbReference>
<sequence>MSTGYKTFQDEGGDQVNHPPTQPTRYQSAVGHDPPRYNPTYPPGHTAVAPQPQTIISTYTAVCQPNDYFGLALFVTILCCLPLGVVGLIKSNDVRNRFRFGDIAGAEQASREAKTFSLAGLIIGIVALVLAIIGTIIAAA</sequence>
<keyword evidence="5 7" id="KW-0472">Membrane</keyword>